<dbReference type="PANTHER" id="PTHR13438:SF2">
    <property type="entry name" value="AMINOACYL TRNA SYNTHASE COMPLEX-INTERACTING MULTIFUNCTIONAL PROTEIN 2"/>
    <property type="match status" value="1"/>
</dbReference>
<dbReference type="GO" id="GO:0006412">
    <property type="term" value="P:translation"/>
    <property type="evidence" value="ECO:0007669"/>
    <property type="project" value="UniProtKB-KW"/>
</dbReference>
<gene>
    <name evidence="9" type="ORF">KP79_PYT05220</name>
</gene>
<feature type="domain" description="Glutathione S-transferase C-terminal" evidence="7">
    <location>
        <begin position="465"/>
        <end position="521"/>
    </location>
</feature>
<dbReference type="GO" id="GO:0017101">
    <property type="term" value="C:aminoacyl-tRNA synthetase multienzyme complex"/>
    <property type="evidence" value="ECO:0007669"/>
    <property type="project" value="InterPro"/>
</dbReference>
<dbReference type="AlphaFoldDB" id="A0A210QCM3"/>
<keyword evidence="5" id="KW-0539">Nucleus</keyword>
<protein>
    <submittedName>
        <fullName evidence="9">Aminoacyl tRNA synthase complex-interacting multifunctional protein 2</fullName>
    </submittedName>
</protein>
<evidence type="ECO:0000313" key="10">
    <source>
        <dbReference type="Proteomes" id="UP000242188"/>
    </source>
</evidence>
<dbReference type="InterPro" id="IPR004046">
    <property type="entry name" value="GST_C"/>
</dbReference>
<keyword evidence="3" id="KW-0963">Cytoplasm</keyword>
<proteinExistence type="predicted"/>
<evidence type="ECO:0000259" key="8">
    <source>
        <dbReference type="Pfam" id="PF18569"/>
    </source>
</evidence>
<dbReference type="InterPro" id="IPR042360">
    <property type="entry name" value="AIMP2"/>
</dbReference>
<dbReference type="EMBL" id="NEDP02004182">
    <property type="protein sequence ID" value="OWF46474.1"/>
    <property type="molecule type" value="Genomic_DNA"/>
</dbReference>
<dbReference type="PANTHER" id="PTHR13438">
    <property type="entry name" value="AMINOACYL TRNA SYNTHASE COMPLEX-INTERACTING MULTIFUNCTIONAL PROTEIN"/>
    <property type="match status" value="1"/>
</dbReference>
<organism evidence="9 10">
    <name type="scientific">Mizuhopecten yessoensis</name>
    <name type="common">Japanese scallop</name>
    <name type="synonym">Patinopecten yessoensis</name>
    <dbReference type="NCBI Taxonomy" id="6573"/>
    <lineage>
        <taxon>Eukaryota</taxon>
        <taxon>Metazoa</taxon>
        <taxon>Spiralia</taxon>
        <taxon>Lophotrochozoa</taxon>
        <taxon>Mollusca</taxon>
        <taxon>Bivalvia</taxon>
        <taxon>Autobranchia</taxon>
        <taxon>Pteriomorphia</taxon>
        <taxon>Pectinida</taxon>
        <taxon>Pectinoidea</taxon>
        <taxon>Pectinidae</taxon>
        <taxon>Mizuhopecten</taxon>
    </lineage>
</organism>
<evidence type="ECO:0000256" key="1">
    <source>
        <dbReference type="ARBA" id="ARBA00004123"/>
    </source>
</evidence>
<evidence type="ECO:0000256" key="6">
    <source>
        <dbReference type="SAM" id="MobiDB-lite"/>
    </source>
</evidence>
<dbReference type="InterPro" id="IPR041503">
    <property type="entry name" value="AIMP2_thioredoxin"/>
</dbReference>
<dbReference type="Pfam" id="PF00043">
    <property type="entry name" value="GST_C"/>
    <property type="match status" value="1"/>
</dbReference>
<evidence type="ECO:0000256" key="5">
    <source>
        <dbReference type="ARBA" id="ARBA00023242"/>
    </source>
</evidence>
<evidence type="ECO:0000256" key="3">
    <source>
        <dbReference type="ARBA" id="ARBA00022490"/>
    </source>
</evidence>
<comment type="caution">
    <text evidence="9">The sequence shown here is derived from an EMBL/GenBank/DDBJ whole genome shotgun (WGS) entry which is preliminary data.</text>
</comment>
<feature type="domain" description="AIMP2 thioredoxin-like" evidence="8">
    <location>
        <begin position="333"/>
        <end position="424"/>
    </location>
</feature>
<dbReference type="InterPro" id="IPR036282">
    <property type="entry name" value="Glutathione-S-Trfase_C_sf"/>
</dbReference>
<dbReference type="Gene3D" id="1.20.1050.130">
    <property type="match status" value="1"/>
</dbReference>
<accession>A0A210QCM3</accession>
<dbReference type="Pfam" id="PF18569">
    <property type="entry name" value="Thioredoxin_16"/>
    <property type="match status" value="1"/>
</dbReference>
<feature type="region of interest" description="Disordered" evidence="6">
    <location>
        <begin position="220"/>
        <end position="284"/>
    </location>
</feature>
<dbReference type="OrthoDB" id="2309723at2759"/>
<reference evidence="9 10" key="1">
    <citation type="journal article" date="2017" name="Nat. Ecol. Evol.">
        <title>Scallop genome provides insights into evolution of bilaterian karyotype and development.</title>
        <authorList>
            <person name="Wang S."/>
            <person name="Zhang J."/>
            <person name="Jiao W."/>
            <person name="Li J."/>
            <person name="Xun X."/>
            <person name="Sun Y."/>
            <person name="Guo X."/>
            <person name="Huan P."/>
            <person name="Dong B."/>
            <person name="Zhang L."/>
            <person name="Hu X."/>
            <person name="Sun X."/>
            <person name="Wang J."/>
            <person name="Zhao C."/>
            <person name="Wang Y."/>
            <person name="Wang D."/>
            <person name="Huang X."/>
            <person name="Wang R."/>
            <person name="Lv J."/>
            <person name="Li Y."/>
            <person name="Zhang Z."/>
            <person name="Liu B."/>
            <person name="Lu W."/>
            <person name="Hui Y."/>
            <person name="Liang J."/>
            <person name="Zhou Z."/>
            <person name="Hou R."/>
            <person name="Li X."/>
            <person name="Liu Y."/>
            <person name="Li H."/>
            <person name="Ning X."/>
            <person name="Lin Y."/>
            <person name="Zhao L."/>
            <person name="Xing Q."/>
            <person name="Dou J."/>
            <person name="Li Y."/>
            <person name="Mao J."/>
            <person name="Guo H."/>
            <person name="Dou H."/>
            <person name="Li T."/>
            <person name="Mu C."/>
            <person name="Jiang W."/>
            <person name="Fu Q."/>
            <person name="Fu X."/>
            <person name="Miao Y."/>
            <person name="Liu J."/>
            <person name="Yu Q."/>
            <person name="Li R."/>
            <person name="Liao H."/>
            <person name="Li X."/>
            <person name="Kong Y."/>
            <person name="Jiang Z."/>
            <person name="Chourrout D."/>
            <person name="Li R."/>
            <person name="Bao Z."/>
        </authorList>
    </citation>
    <scope>NUCLEOTIDE SEQUENCE [LARGE SCALE GENOMIC DNA]</scope>
    <source>
        <strain evidence="9 10">PY_sf001</strain>
    </source>
</reference>
<feature type="compositionally biased region" description="Basic and acidic residues" evidence="6">
    <location>
        <begin position="31"/>
        <end position="145"/>
    </location>
</feature>
<dbReference type="STRING" id="6573.A0A210QCM3"/>
<keyword evidence="4" id="KW-0648">Protein biosynthesis</keyword>
<dbReference type="SUPFAM" id="SSF47616">
    <property type="entry name" value="GST C-terminal domain-like"/>
    <property type="match status" value="1"/>
</dbReference>
<name>A0A210QCM3_MIZYE</name>
<keyword evidence="10" id="KW-1185">Reference proteome</keyword>
<feature type="region of interest" description="Disordered" evidence="6">
    <location>
        <begin position="1"/>
        <end position="145"/>
    </location>
</feature>
<evidence type="ECO:0000256" key="4">
    <source>
        <dbReference type="ARBA" id="ARBA00022917"/>
    </source>
</evidence>
<dbReference type="GO" id="GO:0005829">
    <property type="term" value="C:cytosol"/>
    <property type="evidence" value="ECO:0007669"/>
    <property type="project" value="UniProtKB-SubCell"/>
</dbReference>
<evidence type="ECO:0000256" key="2">
    <source>
        <dbReference type="ARBA" id="ARBA00004514"/>
    </source>
</evidence>
<sequence>MGNIISSCRDKITPSLHSSKKAEQSGALVKATEEKAKQRDVLNKNPEGKARQRDILVKATEEKAKQSDILAKEKEEKAKQSDIIAKEKEEKAKQNDKLVNETDEKAKQSDIPDKPTYKTAKHDDTLDKFTQEKVRNSELQDKAKETELHNKHDKPIQNEIEQDKLLVKAKEEVLLCKAEQNKSSVDFNFKDVCDPFTKEPAQIGKECGTQMCELRDHNHDTDASDCVGNIDPTRKRHDHETDSHNYHTNSPENGHFPDVIPSEEDGEENRSKVRTASTGEDNSIVALDNKQTAILQRLGELRGVLDQLNNKYGGATTTSPSKMSSTMVLPSGVVHDIVINADPENPPAIVFVLFTLLRERCRVYGSSLVHSSVNNVPDQLRNLFSEQDNNCPRGNHQVALTIIWKKVENGPTLIVSPHKQTAIQGEANIARYIMRLINQDYDNSDVVATTQVDDWLDSAQQQLHRGNTKEKAAAVKSLNARLGRNDWLVGSEISLADMVMWAALFQTNQMSNAPTNVKKWLASCDKNSVFKFAKTVLNGS</sequence>
<comment type="subcellular location">
    <subcellularLocation>
        <location evidence="2">Cytoplasm</location>
        <location evidence="2">Cytosol</location>
    </subcellularLocation>
    <subcellularLocation>
        <location evidence="1">Nucleus</location>
    </subcellularLocation>
</comment>
<dbReference type="Proteomes" id="UP000242188">
    <property type="component" value="Unassembled WGS sequence"/>
</dbReference>
<evidence type="ECO:0000259" key="7">
    <source>
        <dbReference type="Pfam" id="PF00043"/>
    </source>
</evidence>
<dbReference type="GO" id="GO:0005634">
    <property type="term" value="C:nucleus"/>
    <property type="evidence" value="ECO:0007669"/>
    <property type="project" value="UniProtKB-SubCell"/>
</dbReference>
<evidence type="ECO:0000313" key="9">
    <source>
        <dbReference type="EMBL" id="OWF46474.1"/>
    </source>
</evidence>